<dbReference type="OrthoDB" id="14196at2"/>
<evidence type="ECO:0000256" key="10">
    <source>
        <dbReference type="ARBA" id="ARBA00023288"/>
    </source>
</evidence>
<dbReference type="RefSeq" id="WP_133442247.1">
    <property type="nucleotide sequence ID" value="NZ_CP034726.1"/>
</dbReference>
<evidence type="ECO:0000256" key="11">
    <source>
        <dbReference type="HAMAP-Rule" id="MF_01145"/>
    </source>
</evidence>
<dbReference type="HAMAP" id="MF_01145">
    <property type="entry name" value="Foldase_PrsA"/>
    <property type="match status" value="1"/>
</dbReference>
<evidence type="ECO:0000256" key="1">
    <source>
        <dbReference type="ARBA" id="ARBA00000971"/>
    </source>
</evidence>
<keyword evidence="6 11" id="KW-0697">Rotamase</keyword>
<dbReference type="GO" id="GO:0005886">
    <property type="term" value="C:plasma membrane"/>
    <property type="evidence" value="ECO:0007669"/>
    <property type="project" value="UniProtKB-SubCell"/>
</dbReference>
<keyword evidence="9 11" id="KW-0413">Isomerase</keyword>
<keyword evidence="5 11" id="KW-0732">Signal</keyword>
<sequence>MKLRKKILLGAMGGLMCLSLAACGNQAVATTKGGRITRTSYYNNMKKTANGKQVLQQMILDKVLSKDYGKDVKSSQVNAIMNQMKAQYGSEFDMLLQQQGMTTAQLRQSLRSKLLLREAVKHNTDFTPKMLKKQFKSFEPKVTVAQILVTSKSQAQTVESKLKSGDSFAKVAKKYSKDPSKKNGGRLAPFDNTAKLSPKFKDAAFKLHNGEYTKTPVKTQYGYQIIKMIHKPERGTYKDNKAALENQITDKEMKNASLMHKVVSKVLQNGDVNIQDNSLKNILAGYMSSSK</sequence>
<comment type="catalytic activity">
    <reaction evidence="1 11">
        <text>[protein]-peptidylproline (omega=180) = [protein]-peptidylproline (omega=0)</text>
        <dbReference type="Rhea" id="RHEA:16237"/>
        <dbReference type="Rhea" id="RHEA-COMP:10747"/>
        <dbReference type="Rhea" id="RHEA-COMP:10748"/>
        <dbReference type="ChEBI" id="CHEBI:83833"/>
        <dbReference type="ChEBI" id="CHEBI:83834"/>
        <dbReference type="EC" id="5.2.1.8"/>
    </reaction>
</comment>
<dbReference type="InterPro" id="IPR046357">
    <property type="entry name" value="PPIase_dom_sf"/>
</dbReference>
<dbReference type="Gene3D" id="1.10.4030.10">
    <property type="entry name" value="Porin chaperone SurA, peptide-binding domain"/>
    <property type="match status" value="1"/>
</dbReference>
<dbReference type="InterPro" id="IPR023059">
    <property type="entry name" value="Foldase_PrsA"/>
</dbReference>
<evidence type="ECO:0000256" key="9">
    <source>
        <dbReference type="ARBA" id="ARBA00023235"/>
    </source>
</evidence>
<dbReference type="PANTHER" id="PTHR47245:SF1">
    <property type="entry name" value="FOLDASE PROTEIN PRSA"/>
    <property type="match status" value="1"/>
</dbReference>
<reference evidence="15" key="1">
    <citation type="submission" date="2018-12" db="EMBL/GenBank/DDBJ databases">
        <title>A new species of lactobacillus.</title>
        <authorList>
            <person name="Jian Y."/>
            <person name="Xin L."/>
            <person name="Hong Z.J."/>
            <person name="Ming L.Z."/>
            <person name="Hong X.Z."/>
        </authorList>
    </citation>
    <scope>NUCLEOTIDE SEQUENCE [LARGE SCALE GENOMIC DNA]</scope>
    <source>
        <strain evidence="15">HSLZ-75</strain>
    </source>
</reference>
<name>A0A4V1ALT2_9LACO</name>
<dbReference type="GO" id="GO:0003755">
    <property type="term" value="F:peptidyl-prolyl cis-trans isomerase activity"/>
    <property type="evidence" value="ECO:0007669"/>
    <property type="project" value="UniProtKB-UniRule"/>
</dbReference>
<feature type="signal peptide" evidence="12">
    <location>
        <begin position="1"/>
        <end position="21"/>
    </location>
</feature>
<dbReference type="NCBIfam" id="NF003356">
    <property type="entry name" value="PRK04405.1"/>
    <property type="match status" value="1"/>
</dbReference>
<gene>
    <name evidence="11" type="primary">prsA</name>
    <name evidence="14" type="ORF">ELX58_06010</name>
</gene>
<dbReference type="KEGG" id="lji:ELX58_06010"/>
<evidence type="ECO:0000256" key="6">
    <source>
        <dbReference type="ARBA" id="ARBA00023110"/>
    </source>
</evidence>
<evidence type="ECO:0000313" key="15">
    <source>
        <dbReference type="Proteomes" id="UP000294321"/>
    </source>
</evidence>
<dbReference type="PROSITE" id="PS50198">
    <property type="entry name" value="PPIC_PPIASE_2"/>
    <property type="match status" value="1"/>
</dbReference>
<dbReference type="AlphaFoldDB" id="A0A4V1ALT2"/>
<evidence type="ECO:0000256" key="2">
    <source>
        <dbReference type="ARBA" id="ARBA00004193"/>
    </source>
</evidence>
<feature type="chain" id="PRO_5039299152" description="Foldase protein PrsA" evidence="12">
    <location>
        <begin position="22"/>
        <end position="291"/>
    </location>
</feature>
<keyword evidence="8 11" id="KW-0564">Palmitate</keyword>
<dbReference type="InterPro" id="IPR027304">
    <property type="entry name" value="Trigger_fact/SurA_dom_sf"/>
</dbReference>
<evidence type="ECO:0000256" key="5">
    <source>
        <dbReference type="ARBA" id="ARBA00022729"/>
    </source>
</evidence>
<keyword evidence="4 11" id="KW-1003">Cell membrane</keyword>
<dbReference type="EC" id="5.2.1.8" evidence="11"/>
<evidence type="ECO:0000256" key="4">
    <source>
        <dbReference type="ARBA" id="ARBA00022475"/>
    </source>
</evidence>
<keyword evidence="15" id="KW-1185">Reference proteome</keyword>
<dbReference type="InterPro" id="IPR050245">
    <property type="entry name" value="PrsA_foldase"/>
</dbReference>
<keyword evidence="10 11" id="KW-0449">Lipoprotein</keyword>
<protein>
    <recommendedName>
        <fullName evidence="11">Foldase protein PrsA</fullName>
        <ecNumber evidence="11">5.2.1.8</ecNumber>
    </recommendedName>
</protein>
<comment type="similarity">
    <text evidence="3 11">Belongs to the PrsA family.</text>
</comment>
<comment type="function">
    <text evidence="11">Plays a major role in protein secretion by helping the post-translocational extracellular folding of several secreted proteins.</text>
</comment>
<dbReference type="SUPFAM" id="SSF109998">
    <property type="entry name" value="Triger factor/SurA peptide-binding domain-like"/>
    <property type="match status" value="1"/>
</dbReference>
<dbReference type="SUPFAM" id="SSF54534">
    <property type="entry name" value="FKBP-like"/>
    <property type="match status" value="1"/>
</dbReference>
<dbReference type="Pfam" id="PF00639">
    <property type="entry name" value="Rotamase"/>
    <property type="match status" value="1"/>
</dbReference>
<evidence type="ECO:0000256" key="3">
    <source>
        <dbReference type="ARBA" id="ARBA00006071"/>
    </source>
</evidence>
<evidence type="ECO:0000256" key="12">
    <source>
        <dbReference type="SAM" id="SignalP"/>
    </source>
</evidence>
<feature type="domain" description="PpiC" evidence="13">
    <location>
        <begin position="139"/>
        <end position="230"/>
    </location>
</feature>
<dbReference type="Gene3D" id="3.10.50.40">
    <property type="match status" value="1"/>
</dbReference>
<organism evidence="14 15">
    <name type="scientific">Acetilactobacillus jinshanensis</name>
    <dbReference type="NCBI Taxonomy" id="1720083"/>
    <lineage>
        <taxon>Bacteria</taxon>
        <taxon>Bacillati</taxon>
        <taxon>Bacillota</taxon>
        <taxon>Bacilli</taxon>
        <taxon>Lactobacillales</taxon>
        <taxon>Lactobacillaceae</taxon>
        <taxon>Acetilactobacillus</taxon>
    </lineage>
</organism>
<evidence type="ECO:0000256" key="7">
    <source>
        <dbReference type="ARBA" id="ARBA00023136"/>
    </source>
</evidence>
<dbReference type="EMBL" id="CP034726">
    <property type="protein sequence ID" value="QBP18689.1"/>
    <property type="molecule type" value="Genomic_DNA"/>
</dbReference>
<dbReference type="PROSITE" id="PS51257">
    <property type="entry name" value="PROKAR_LIPOPROTEIN"/>
    <property type="match status" value="1"/>
</dbReference>
<evidence type="ECO:0000259" key="13">
    <source>
        <dbReference type="PROSITE" id="PS50198"/>
    </source>
</evidence>
<dbReference type="PANTHER" id="PTHR47245">
    <property type="entry name" value="PEPTIDYLPROLYL ISOMERASE"/>
    <property type="match status" value="1"/>
</dbReference>
<comment type="subcellular location">
    <subcellularLocation>
        <location evidence="2 11">Cell membrane</location>
        <topology evidence="2 11">Lipid-anchor</topology>
    </subcellularLocation>
</comment>
<dbReference type="InterPro" id="IPR000297">
    <property type="entry name" value="PPIase_PpiC"/>
</dbReference>
<evidence type="ECO:0000256" key="8">
    <source>
        <dbReference type="ARBA" id="ARBA00023139"/>
    </source>
</evidence>
<dbReference type="Proteomes" id="UP000294321">
    <property type="component" value="Chromosome"/>
</dbReference>
<accession>A0A4V1ALT2</accession>
<dbReference type="GO" id="GO:0006457">
    <property type="term" value="P:protein folding"/>
    <property type="evidence" value="ECO:0007669"/>
    <property type="project" value="UniProtKB-UniRule"/>
</dbReference>
<proteinExistence type="inferred from homology"/>
<keyword evidence="7 11" id="KW-0472">Membrane</keyword>
<evidence type="ECO:0000313" key="14">
    <source>
        <dbReference type="EMBL" id="QBP18689.1"/>
    </source>
</evidence>